<gene>
    <name evidence="1" type="ORF">MJO28_016574</name>
</gene>
<organism evidence="1 2">
    <name type="scientific">Puccinia striiformis f. sp. tritici</name>
    <dbReference type="NCBI Taxonomy" id="168172"/>
    <lineage>
        <taxon>Eukaryota</taxon>
        <taxon>Fungi</taxon>
        <taxon>Dikarya</taxon>
        <taxon>Basidiomycota</taxon>
        <taxon>Pucciniomycotina</taxon>
        <taxon>Pucciniomycetes</taxon>
        <taxon>Pucciniales</taxon>
        <taxon>Pucciniaceae</taxon>
        <taxon>Puccinia</taxon>
    </lineage>
</organism>
<evidence type="ECO:0000313" key="2">
    <source>
        <dbReference type="Proteomes" id="UP001060170"/>
    </source>
</evidence>
<protein>
    <submittedName>
        <fullName evidence="1">Uncharacterized protein</fullName>
    </submittedName>
</protein>
<reference evidence="1 2" key="3">
    <citation type="journal article" date="2022" name="Microbiol. Spectr.">
        <title>Folding features and dynamics of 3D genome architecture in plant fungal pathogens.</title>
        <authorList>
            <person name="Xia C."/>
        </authorList>
    </citation>
    <scope>NUCLEOTIDE SEQUENCE [LARGE SCALE GENOMIC DNA]</scope>
    <source>
        <strain evidence="1 2">93-210</strain>
    </source>
</reference>
<reference evidence="2" key="1">
    <citation type="journal article" date="2018" name="BMC Genomics">
        <title>Genomic insights into host adaptation between the wheat stripe rust pathogen (Puccinia striiformis f. sp. tritici) and the barley stripe rust pathogen (Puccinia striiformis f. sp. hordei).</title>
        <authorList>
            <person name="Xia C."/>
            <person name="Wang M."/>
            <person name="Yin C."/>
            <person name="Cornejo O.E."/>
            <person name="Hulbert S.H."/>
            <person name="Chen X."/>
        </authorList>
    </citation>
    <scope>NUCLEOTIDE SEQUENCE [LARGE SCALE GENOMIC DNA]</scope>
    <source>
        <strain evidence="2">93-210</strain>
    </source>
</reference>
<proteinExistence type="predicted"/>
<sequence>MYHWHPSGNTLCISSKREQNSTDHVKAYTQALRNLCDCDEAGLGTSRGTNLASISLNLDDSQRLEMKCQGWALISVWLLILVQVALSRGVLQITRMGRYLYDANGKRFYIKGVAFRKPENIQNQGRGVPGQAAGFSDPLGDINSCKHAIKDFKRLKINTIRVYNYNPEIDHSACMNALDKSGIYVIADIKSPLSGSTNIASQHWDVDVLTQYINQIDSLRSFPNLLAFNIGDEFITSSEAVEAGPYIKARVRDVKLYLKSVNSTALVSYASADGKKFPSELARFLSCHSGGPSAELDLFGLNNYRWCGDSSFESAYQEIALEFQGLAIAAYFSEFGCLTPGKPRLWNEIPTLFSTLMSDLWSGGVAYNYYPTEQGYGLLNEAQGKSVRNEDFDTLAQRYQQVKPPDMPKLTSLVSPKQKCSSTNANSFAITSVLPPQPNVEACNCVEQVTLSCQVRKNASPLVITELLDNLCKTLRASLPPGSGGGCGPISSSPSKGFYGSLSACSSSTRLSYAMTRHFINSGFDQKACNFSGNATLQNPIKVKSVEELYREASKCLEINANKGIPSKGTRASQDTPAQINSTAYKQSLSGARTESRARSSACTLTPKRKASIVDKTPACRSRMEECWIECVAGSYNYISFCDRLRG</sequence>
<accession>A0ACC0DND7</accession>
<name>A0ACC0DND7_9BASI</name>
<comment type="caution">
    <text evidence="1">The sequence shown here is derived from an EMBL/GenBank/DDBJ whole genome shotgun (WGS) entry which is preliminary data.</text>
</comment>
<keyword evidence="2" id="KW-1185">Reference proteome</keyword>
<dbReference type="Proteomes" id="UP001060170">
    <property type="component" value="Chromosome 18"/>
</dbReference>
<reference evidence="2" key="2">
    <citation type="journal article" date="2018" name="Mol. Plant Microbe Interact.">
        <title>Genome sequence resources for the wheat stripe rust pathogen (Puccinia striiformis f. sp. tritici) and the barley stripe rust pathogen (Puccinia striiformis f. sp. hordei).</title>
        <authorList>
            <person name="Xia C."/>
            <person name="Wang M."/>
            <person name="Yin C."/>
            <person name="Cornejo O.E."/>
            <person name="Hulbert S.H."/>
            <person name="Chen X."/>
        </authorList>
    </citation>
    <scope>NUCLEOTIDE SEQUENCE [LARGE SCALE GENOMIC DNA]</scope>
    <source>
        <strain evidence="2">93-210</strain>
    </source>
</reference>
<evidence type="ECO:0000313" key="1">
    <source>
        <dbReference type="EMBL" id="KAI7935703.1"/>
    </source>
</evidence>
<dbReference type="EMBL" id="CM045882">
    <property type="protein sequence ID" value="KAI7935703.1"/>
    <property type="molecule type" value="Genomic_DNA"/>
</dbReference>